<reference evidence="6" key="1">
    <citation type="submission" date="2022-06" db="EMBL/GenBank/DDBJ databases">
        <title>Alkalimarinus sp. nov., isolated from gut of a Alitta virens.</title>
        <authorList>
            <person name="Yang A.I."/>
            <person name="Shin N.-R."/>
        </authorList>
    </citation>
    <scope>NUCLEOTIDE SEQUENCE</scope>
    <source>
        <strain evidence="6">A2M4</strain>
    </source>
</reference>
<dbReference type="GO" id="GO:0032259">
    <property type="term" value="P:methylation"/>
    <property type="evidence" value="ECO:0007669"/>
    <property type="project" value="UniProtKB-KW"/>
</dbReference>
<gene>
    <name evidence="6" type="ORF">NKI27_11105</name>
</gene>
<evidence type="ECO:0000313" key="6">
    <source>
        <dbReference type="EMBL" id="UZE94634.1"/>
    </source>
</evidence>
<keyword evidence="2 6" id="KW-0489">Methyltransferase</keyword>
<dbReference type="CDD" id="cd02440">
    <property type="entry name" value="AdoMet_MTases"/>
    <property type="match status" value="1"/>
</dbReference>
<accession>A0ABY6MXT0</accession>
<evidence type="ECO:0000256" key="4">
    <source>
        <dbReference type="ARBA" id="ARBA00022691"/>
    </source>
</evidence>
<dbReference type="EMBL" id="CP100390">
    <property type="protein sequence ID" value="UZE94634.1"/>
    <property type="molecule type" value="Genomic_DNA"/>
</dbReference>
<keyword evidence="4" id="KW-0949">S-adenosyl-L-methionine</keyword>
<proteinExistence type="predicted"/>
<organism evidence="6 7">
    <name type="scientific">Alkalimarinus alittae</name>
    <dbReference type="NCBI Taxonomy" id="2961619"/>
    <lineage>
        <taxon>Bacteria</taxon>
        <taxon>Pseudomonadati</taxon>
        <taxon>Pseudomonadota</taxon>
        <taxon>Gammaproteobacteria</taxon>
        <taxon>Alteromonadales</taxon>
        <taxon>Alteromonadaceae</taxon>
        <taxon>Alkalimarinus</taxon>
    </lineage>
</organism>
<dbReference type="SUPFAM" id="SSF53335">
    <property type="entry name" value="S-adenosyl-L-methionine-dependent methyltransferases"/>
    <property type="match status" value="1"/>
</dbReference>
<evidence type="ECO:0000256" key="1">
    <source>
        <dbReference type="ARBA" id="ARBA00022552"/>
    </source>
</evidence>
<dbReference type="PANTHER" id="PTHR43042:SF3">
    <property type="entry name" value="RIBOSOMAL RNA LARGE SUBUNIT METHYLTRANSFERASE YWBD-RELATED"/>
    <property type="match status" value="1"/>
</dbReference>
<keyword evidence="3" id="KW-0808">Transferase</keyword>
<evidence type="ECO:0000259" key="5">
    <source>
        <dbReference type="Pfam" id="PF10672"/>
    </source>
</evidence>
<dbReference type="InterPro" id="IPR019614">
    <property type="entry name" value="SAM-dep_methyl-trfase"/>
</dbReference>
<dbReference type="InterPro" id="IPR029063">
    <property type="entry name" value="SAM-dependent_MTases_sf"/>
</dbReference>
<name>A0ABY6MXT0_9ALTE</name>
<sequence length="305" mass="34499">MNELIEQVKRNVLALDSSQDSGRVFHGRGKSLSGFENITVEYLSGTLLVIMFGERSDEWIQDFAHQISDELKQHVSMDVLFQARYVKQAPVFNSNGEPVELEKIINEKHLKYQLHLGGSQNFGFFTDMANGREWVSRHSKNRKVLNLFSYTCSFSVAAVSGGAEKVVNIDMSSGALSVGRKNHQLNGLPIGQVLFQKLNILKSWGRIKRYGPYDLVIVDPPSFQKGSFSFSKDYRKMVSRLAEMTTANADVLFCLNDPFVTVEAFKQLLESDSFEFLSRIENPVVMKEVQDDLGLKVLHYKRVSG</sequence>
<dbReference type="Proteomes" id="UP001163739">
    <property type="component" value="Chromosome"/>
</dbReference>
<evidence type="ECO:0000256" key="2">
    <source>
        <dbReference type="ARBA" id="ARBA00022603"/>
    </source>
</evidence>
<evidence type="ECO:0000256" key="3">
    <source>
        <dbReference type="ARBA" id="ARBA00022679"/>
    </source>
</evidence>
<dbReference type="GO" id="GO:0008168">
    <property type="term" value="F:methyltransferase activity"/>
    <property type="evidence" value="ECO:0007669"/>
    <property type="project" value="UniProtKB-KW"/>
</dbReference>
<feature type="domain" description="S-adenosylmethionine-dependent methyltransferase" evidence="5">
    <location>
        <begin position="23"/>
        <end position="300"/>
    </location>
</feature>
<keyword evidence="7" id="KW-1185">Reference proteome</keyword>
<dbReference type="Pfam" id="PF10672">
    <property type="entry name" value="Methyltrans_SAM"/>
    <property type="match status" value="1"/>
</dbReference>
<protein>
    <submittedName>
        <fullName evidence="6">Class I SAM-dependent methyltransferase</fullName>
    </submittedName>
</protein>
<dbReference type="Gene3D" id="3.40.50.150">
    <property type="entry name" value="Vaccinia Virus protein VP39"/>
    <property type="match status" value="1"/>
</dbReference>
<dbReference type="RefSeq" id="WP_265046127.1">
    <property type="nucleotide sequence ID" value="NZ_CP100390.1"/>
</dbReference>
<evidence type="ECO:0000313" key="7">
    <source>
        <dbReference type="Proteomes" id="UP001163739"/>
    </source>
</evidence>
<dbReference type="PANTHER" id="PTHR43042">
    <property type="entry name" value="SAM-DEPENDENT METHYLTRANSFERASE"/>
    <property type="match status" value="1"/>
</dbReference>
<keyword evidence="1" id="KW-0698">rRNA processing</keyword>